<name>W9RZG3_9ROSA</name>
<organism evidence="2 3">
    <name type="scientific">Morus notabilis</name>
    <dbReference type="NCBI Taxonomy" id="981085"/>
    <lineage>
        <taxon>Eukaryota</taxon>
        <taxon>Viridiplantae</taxon>
        <taxon>Streptophyta</taxon>
        <taxon>Embryophyta</taxon>
        <taxon>Tracheophyta</taxon>
        <taxon>Spermatophyta</taxon>
        <taxon>Magnoliopsida</taxon>
        <taxon>eudicotyledons</taxon>
        <taxon>Gunneridae</taxon>
        <taxon>Pentapetalae</taxon>
        <taxon>rosids</taxon>
        <taxon>fabids</taxon>
        <taxon>Rosales</taxon>
        <taxon>Moraceae</taxon>
        <taxon>Moreae</taxon>
        <taxon>Morus</taxon>
    </lineage>
</organism>
<protein>
    <submittedName>
        <fullName evidence="2">Uncharacterized protein</fullName>
    </submittedName>
</protein>
<gene>
    <name evidence="2" type="ORF">L484_003180</name>
</gene>
<proteinExistence type="predicted"/>
<dbReference type="EMBL" id="KE344805">
    <property type="protein sequence ID" value="EXB80179.1"/>
    <property type="molecule type" value="Genomic_DNA"/>
</dbReference>
<sequence length="121" mass="13060">MAGEEVDWDGNLCWGGGAASRMVKSHGGVLGAPINLHHHRYHATAPLPPESSSPFGVAATNARRHRKAVERRSARRIVWAKMPRESDDLARVAGGATTANLLAKVGGDRLWQQRRDGMMAG</sequence>
<accession>W9RZG3</accession>
<reference evidence="3" key="1">
    <citation type="submission" date="2013-01" db="EMBL/GenBank/DDBJ databases">
        <title>Draft Genome Sequence of a Mulberry Tree, Morus notabilis C.K. Schneid.</title>
        <authorList>
            <person name="He N."/>
            <person name="Zhao S."/>
        </authorList>
    </citation>
    <scope>NUCLEOTIDE SEQUENCE</scope>
</reference>
<dbReference type="AlphaFoldDB" id="W9RZG3"/>
<keyword evidence="3" id="KW-1185">Reference proteome</keyword>
<dbReference type="Proteomes" id="UP000030645">
    <property type="component" value="Unassembled WGS sequence"/>
</dbReference>
<evidence type="ECO:0000313" key="3">
    <source>
        <dbReference type="Proteomes" id="UP000030645"/>
    </source>
</evidence>
<feature type="region of interest" description="Disordered" evidence="1">
    <location>
        <begin position="41"/>
        <end position="70"/>
    </location>
</feature>
<evidence type="ECO:0000313" key="2">
    <source>
        <dbReference type="EMBL" id="EXB80179.1"/>
    </source>
</evidence>
<evidence type="ECO:0000256" key="1">
    <source>
        <dbReference type="SAM" id="MobiDB-lite"/>
    </source>
</evidence>